<keyword evidence="1" id="KW-1133">Transmembrane helix</keyword>
<dbReference type="EMBL" id="HBUF01083556">
    <property type="protein sequence ID" value="CAG6633725.1"/>
    <property type="molecule type" value="Transcribed_RNA"/>
</dbReference>
<name>A0A8D8VU33_9HEMI</name>
<dbReference type="EMBL" id="HBUF01083555">
    <property type="protein sequence ID" value="CAG6633724.1"/>
    <property type="molecule type" value="Transcribed_RNA"/>
</dbReference>
<organism evidence="2">
    <name type="scientific">Cacopsylla melanoneura</name>
    <dbReference type="NCBI Taxonomy" id="428564"/>
    <lineage>
        <taxon>Eukaryota</taxon>
        <taxon>Metazoa</taxon>
        <taxon>Ecdysozoa</taxon>
        <taxon>Arthropoda</taxon>
        <taxon>Hexapoda</taxon>
        <taxon>Insecta</taxon>
        <taxon>Pterygota</taxon>
        <taxon>Neoptera</taxon>
        <taxon>Paraneoptera</taxon>
        <taxon>Hemiptera</taxon>
        <taxon>Sternorrhyncha</taxon>
        <taxon>Psylloidea</taxon>
        <taxon>Psyllidae</taxon>
        <taxon>Psyllinae</taxon>
        <taxon>Cacopsylla</taxon>
    </lineage>
</organism>
<keyword evidence="1" id="KW-0472">Membrane</keyword>
<feature type="transmembrane region" description="Helical" evidence="1">
    <location>
        <begin position="63"/>
        <end position="83"/>
    </location>
</feature>
<reference evidence="2" key="1">
    <citation type="submission" date="2021-05" db="EMBL/GenBank/DDBJ databases">
        <authorList>
            <person name="Alioto T."/>
            <person name="Alioto T."/>
            <person name="Gomez Garrido J."/>
        </authorList>
    </citation>
    <scope>NUCLEOTIDE SEQUENCE</scope>
</reference>
<proteinExistence type="predicted"/>
<dbReference type="AlphaFoldDB" id="A0A8D8VU33"/>
<sequence>MAPFQCVHSNSPFFITFFSDGRVFFIYFEYPHDGIFHFFYVQGGPCEIFDVKRPCFFYFAKNLRFFCIFSLLVQFYVFLTTYIQGVTKKLCHTLYNTLVLFFDMTNGKCV</sequence>
<protein>
    <submittedName>
        <fullName evidence="2">Uncharacterized protein</fullName>
    </submittedName>
</protein>
<evidence type="ECO:0000313" key="2">
    <source>
        <dbReference type="EMBL" id="CAG6633724.1"/>
    </source>
</evidence>
<evidence type="ECO:0000256" key="1">
    <source>
        <dbReference type="SAM" id="Phobius"/>
    </source>
</evidence>
<accession>A0A8D8VU33</accession>
<keyword evidence="1" id="KW-0812">Transmembrane</keyword>